<dbReference type="Pfam" id="PF00698">
    <property type="entry name" value="Acyl_transf_1"/>
    <property type="match status" value="3"/>
</dbReference>
<keyword evidence="3" id="KW-0596">Phosphopantetheine</keyword>
<dbReference type="Gene3D" id="3.40.47.10">
    <property type="match status" value="3"/>
</dbReference>
<comment type="cofactor">
    <cofactor evidence="1">
        <name>pantetheine 4'-phosphate</name>
        <dbReference type="ChEBI" id="CHEBI:47942"/>
    </cofactor>
</comment>
<evidence type="ECO:0000259" key="11">
    <source>
        <dbReference type="PROSITE" id="PS52004"/>
    </source>
</evidence>
<dbReference type="Gene3D" id="1.10.1200.10">
    <property type="entry name" value="ACP-like"/>
    <property type="match status" value="2"/>
</dbReference>
<dbReference type="InterPro" id="IPR020841">
    <property type="entry name" value="PKS_Beta-ketoAc_synthase_dom"/>
</dbReference>
<evidence type="ECO:0000256" key="1">
    <source>
        <dbReference type="ARBA" id="ARBA00001957"/>
    </source>
</evidence>
<dbReference type="PROSITE" id="PS52004">
    <property type="entry name" value="KS3_2"/>
    <property type="match status" value="3"/>
</dbReference>
<dbReference type="SUPFAM" id="SSF47336">
    <property type="entry name" value="ACP-like"/>
    <property type="match status" value="2"/>
</dbReference>
<feature type="domain" description="Ketosynthase family 3 (KS3)" evidence="11">
    <location>
        <begin position="1772"/>
        <end position="2196"/>
    </location>
</feature>
<dbReference type="EMBL" id="SIXH01000067">
    <property type="protein sequence ID" value="TBO59747.1"/>
    <property type="molecule type" value="Genomic_DNA"/>
</dbReference>
<dbReference type="PROSITE" id="PS50075">
    <property type="entry name" value="CARRIER"/>
    <property type="match status" value="2"/>
</dbReference>
<feature type="region of interest" description="C-terminal hotdog fold" evidence="9">
    <location>
        <begin position="1057"/>
        <end position="1198"/>
    </location>
</feature>
<dbReference type="SMART" id="SM00823">
    <property type="entry name" value="PKS_PP"/>
    <property type="match status" value="2"/>
</dbReference>
<dbReference type="CDD" id="cd08956">
    <property type="entry name" value="KR_3_FAS_SDR_x"/>
    <property type="match status" value="1"/>
</dbReference>
<feature type="domain" description="Ketosynthase family 3 (KS3)" evidence="11">
    <location>
        <begin position="3303"/>
        <end position="3726"/>
    </location>
</feature>
<feature type="domain" description="PKS/mFAS DH" evidence="12">
    <location>
        <begin position="921"/>
        <end position="1198"/>
    </location>
</feature>
<dbReference type="InterPro" id="IPR013968">
    <property type="entry name" value="PKS_KR"/>
</dbReference>
<comment type="pathway">
    <text evidence="2">Antibiotic biosynthesis.</text>
</comment>
<dbReference type="InterPro" id="IPR006162">
    <property type="entry name" value="Ppantetheine_attach_site"/>
</dbReference>
<feature type="domain" description="Carrier" evidence="10">
    <location>
        <begin position="1677"/>
        <end position="1752"/>
    </location>
</feature>
<dbReference type="CDD" id="cd08952">
    <property type="entry name" value="KR_1_SDR_x"/>
    <property type="match status" value="1"/>
</dbReference>
<evidence type="ECO:0000259" key="10">
    <source>
        <dbReference type="PROSITE" id="PS50075"/>
    </source>
</evidence>
<dbReference type="InterPro" id="IPR036736">
    <property type="entry name" value="ACP-like_sf"/>
</dbReference>
<dbReference type="InterPro" id="IPR020807">
    <property type="entry name" value="PKS_DH"/>
</dbReference>
<dbReference type="InterPro" id="IPR018201">
    <property type="entry name" value="Ketoacyl_synth_AS"/>
</dbReference>
<dbReference type="Proteomes" id="UP000292452">
    <property type="component" value="Unassembled WGS sequence"/>
</dbReference>
<evidence type="ECO:0000313" key="13">
    <source>
        <dbReference type="EMBL" id="TBO59747.1"/>
    </source>
</evidence>
<dbReference type="InterPro" id="IPR041618">
    <property type="entry name" value="PKS_DE"/>
</dbReference>
<evidence type="ECO:0000256" key="9">
    <source>
        <dbReference type="PROSITE-ProRule" id="PRU01363"/>
    </source>
</evidence>
<feature type="domain" description="Carrier" evidence="10">
    <location>
        <begin position="3209"/>
        <end position="3284"/>
    </location>
</feature>
<dbReference type="SUPFAM" id="SSF52151">
    <property type="entry name" value="FabD/lysophospholipase-like"/>
    <property type="match status" value="3"/>
</dbReference>
<dbReference type="Pfam" id="PF00109">
    <property type="entry name" value="ketoacyl-synt"/>
    <property type="match status" value="3"/>
</dbReference>
<sequence>MDNEQKLRDYLKRATADLQRTRQRVQDLESAAQEPIAIVGMTCRYPGGVRSPEDLWQMVVSGAHGISDFPADRGWDPEALAASATASGGFLHDAADFDTAFFGISPREAVAMDPQQRILLESAWEAVERAGIDPGGLRGSRTGVFMGAMAQEYRVGPADGAEGFQLTGNTGSVLSGRISYFLGTVGPAVTVDTACSSSLVALHLATQALRAEECSLALAGGVTVMSSPATFLEFSRQGGLSADGRCRSFADSADGTGWAEGVGVLVLERLSDARRNGHHVLAVVRGSAVNQDGASNGLTAPNGPSQQAVIQQALVNARLSPGEIDAVEAHGTGTTLGDPVEAQALLATYGRDRAPERPLLLGSVKSNISHTQAAAGVAGVIKMVMAMRHGVLPSTLLVDAPSSHVDWSQGAVRLLTENLPWPETGAPRRAAVSSFGISGTNVHTIVEQAPEAPPAAEPEQTPAVAPDVVPVLLSGRTQDALHAQAGRLLTALDENPAPGVLDTAYSLATTRTAFAHRAVLVAADRDEVRAQLTALATGGHPAGLVQGTAQGDGKLAFAFTGQGSQRLGMGRELHDRYPVFAQALDEVLAELDPHLDRPLRDVMWGERAADLDETGYAQPALFAVEVALFRLLRSWGVKPDFLTGHSIGEITAAHVAGVLSLPDAARLVAARGRLMQALPAGGAMAAVQATEDEVLPLLTDRVAIAAVNGPSAVVLAGDDDAVTELTAHFAGQGRKTTRLRVSHAFHSPRMDPMLDAFRRVVAGLSLQAPLTPIVSNLTGEPVTVQQVTSADYWVDHVRQPVRFADGIRWLRDHGTTTYLELGPDGVLSALTRACLDESGDDDLATLPVLRSGRPETHTLTTALAGLHVRGVPVRWDACFADTGARHVDLPTYAFQRRRYWPKNGAAHSGDLRSAGLGAAHHPLLSAAVSLADSDGALLTGRLSLLTHPWLADHAVQGSVLLPGTAFLELAIRAGDEVGCDRVEELTLAAPLALPEQGGIQVQLWIGGPDASGRRTLAVYSRPDGADELPWTQHATGVLTTGERRADFDAAVWPPADARAVDVAGLYARLAADGFAYGPVFQGLRAAWRRGDEIYAEVALPEGTGGEASAFGVHPALLDAALHAAALTGPDGPEAGGQGGVPFSWEGVSLHATGAAALRVRLTPADDGAVSIAVADVSGALVATVDSLLLRAVGGEQPAATGPGRDSLFRPDWVPVPAPAADAVAGPVAVLGSDVFGLAEALRGAGAEVVTAADVVSLDAPVPGTVLVSVQTAPGAEAVGSVHELVSQALGRVQEWLAEERCADSRLVFVTRGAAGGEDLAAASVWGLVRSAQTEHPGVFGLLDLEPSALGESVELSGAALARALTVDEPQLAVWDGELRAPRLVRAAAGEQAVAPVWDDGDGAVLITGGTGGLGAVIARHLVAEHGVRRLLLVSRRGGESPAAAGLVAELVACGAEAQAVACDVADRDAVAGLLAEHAVSAVVHAAGVLDDGVVGSMSAERLAAVLRPKVDAAWHLHELTRDLDLSAFVVFSSVAGTFGGAGQANYAAGNAFLDALVQRRRAEGLPGVSLAWGPWAQDTGMTGGLGAGDLRRLAESGMPALSVAQGVALFDAALATAEPVLLPVRLDLPALRAQDRLPSVLRGLVRGRTRRAVVAGTATATGLVQRLGRLAETDRHEALVELVRTQVAQVLGHSGGEEIDAAAPFRALGFDSLTAVELRNRLKTATGLRLPVTLIFDYPTVQALAGYLRDELLGADAAVTAPQAPRTTAGADDPIAIVGMACRYPGGVGSPEDLWRLVTEGTDAVSGFPVNRGWDVDGLFHPDPDHAGTAYTRSGGFLHDAGEFDPEFFGMSPREALATDAQQRLLLETSWEAIERAGIDPVSLRGSRTGVFAGVMYSDYSAVLGGGEFEGFQGSGTSPSLASGRVSYTLGLEGPAVTVDTACSSSLVSLHWAMQALRAGECSLALAGGVTVMSTPSVFVEFSRQRGLSPDGRCKAFSDAADGVGWSEGVGILVVERLSDARRNGHQVLAVVRGSAVNQDGASNGLTAPNGPSQQRVIRQALDSAGLSPEDVDAVEAHGTGTTLGDPIEAQALLATYGRDRDADRPLLLGSVKSNIGHTQAAAGVAGIIKMVMAMQHGVLPRTLHADTPSGKVDWSLGEVRLLTEQTAWPQTGRLRRAAVSSFGISGTNVHTIIEQPPLPQTEQPAPAPAGAVPWLISGRTHDALRAQAARLRAYVEARPELDPADIAYSLLTTRSQFDRRAAVVAGARTELLRALAALAADRPDAALTEGEAARAGKVAMLFAGQGSQRLGMGRELHGRFPVFAEALDGVLAGLDPYLDRPLREILFAAEGSDEAALLDDTGWTQPALFAVEVALFRLVESWGVRPDFLAGHSIGELAAAHVAGVLSLADACALVAARGRLMQALPPSGAMVAVQATEDEVLPLLTDRVSVAAVNGPSAVVIAGDEDVVLAVAAHFAAEGRKTKRLRVSHAFHSPRMDAMLDDFATVAGSVSYHPPRIPFVSNVTGALATDEQVCSPRYWVEHVRHAVRFADGVRTLRAAGATTFLELGPDGVLSAMVQDTLGDEDDSRLVPLLRADRAEETAVTTALARLHVHGVAVDWPGWFAAPGARRVDLPTYAFQHELYWPQPPVTTADAGTDPAQQRLWAAVERGDAGELAALLGLEEAQHSSLNSLLPALTSWRQGTQEKTLLDSWRYRVTWTRLRKPAAPALDGDWLLVTTDATDDALADELSAALGDHGARVRRLVLDETSADRAGLTARLAEFTDLAGVLSALPLDERPGADHPSLTTGLALTVALVQALGDTGTEARLWTATRGAVSTGAEDPVTRPLQAAAWGLGRVAALEYPRLWGGLIDLPETLDESAARRLAGALSGADGEDQIAVRATGVSARRLTRHPVPDLPAADEFTARGTVLITGGTGALGAEVARWLARSGARHLVLTSRRGPDAPGADQLRAELVELGAGVDIVACDVADRTALAAVLAAIPDELPLTGVVHAAGVGQAAPLDETGIADFAGLMAAKAAGAAHLDALLGDRDLDLFVLFGSVAGVWGSGGQSAYGAANAYLDALAEHRRARGLTATCVAWGPWAEAGMALDDAVSQNLARQGLGFLAPRPALAELRRAIVQRETTVTVADVDWDRYVPLFTAMRRSPLLLGLPEVRALDRGTADRTAAASEFAVRVRATAGADQERLLAELVRAEAAAVLGHASADGVPEQRAFRDIGFDSLTAVELRKRLATVTGLALPSTLVFDHPTPLVLARYLRAEILGAAVEVAGPVATTAAADDEPIAIIGMGCRFPGGAASPEQFWDLVSSGVDAVSDFPAARGWDATGLYDPDPDQAGATYSTQGGFLHDAGEFDPAFFGISPREALTMDPQQRLLLETTWEAVERAGIDPAALRATLTGTYIGSSYQDYGRGADASSEGHLVTGSIPSVLSGRLAYVFGLEGPAVTVDTACSSSLVALHLACQSLRNGETTLALVGGATVMTTPDPFVAFSRQRALAADGRSKAFADAADGMTLAEGIGVLLVERLSDARRNGHPVLAVVRGSAINQDGASNGLTAPNGPAQQRVIRQALANAGLAAAEVDAVEAHGTGTALGDPIEAQALLATYGRDRDPQQPLLLGSVKSNIGHTQSAAGVASIIKMVMAMRHGELPQTLHSDHASSRVDWDSGALELLTEPTPWPANGRPRRCAVSSFGISGTNAHAVLEEALADESAVAADADAPLPVAVPWVVSARAAGAVREQAASLLARVDGDGELRPADVAHSLVASRSLFEHRAVVVGTDRAELRDGLAALAAGEPSTAVVGGVADIAGKTVFVFPGQGSQWVGMGARLLAESPVFAERIGACEEALRPFVDWSLTEVLGAVEGAPSLERVDVVQPASFAMMVSLAALWQAHGVRPDAVIGHSQGEIAAAVVSGALSLEDGARVVALRSQAIGR</sequence>
<dbReference type="InterPro" id="IPR016036">
    <property type="entry name" value="Malonyl_transacylase_ACP-bd"/>
</dbReference>
<dbReference type="GO" id="GO:0004315">
    <property type="term" value="F:3-oxoacyl-[acyl-carrier-protein] synthase activity"/>
    <property type="evidence" value="ECO:0007669"/>
    <property type="project" value="InterPro"/>
</dbReference>
<keyword evidence="8" id="KW-0012">Acyltransferase</keyword>
<dbReference type="GO" id="GO:0031177">
    <property type="term" value="F:phosphopantetheine binding"/>
    <property type="evidence" value="ECO:0007669"/>
    <property type="project" value="InterPro"/>
</dbReference>
<dbReference type="InterPro" id="IPR032821">
    <property type="entry name" value="PKS_assoc"/>
</dbReference>
<dbReference type="Pfam" id="PF21089">
    <property type="entry name" value="PKS_DH_N"/>
    <property type="match status" value="1"/>
</dbReference>
<dbReference type="CDD" id="cd00833">
    <property type="entry name" value="PKS"/>
    <property type="match status" value="3"/>
</dbReference>
<keyword evidence="4" id="KW-0597">Phosphoprotein</keyword>
<feature type="active site" description="Proton donor; for dehydratase activity" evidence="9">
    <location>
        <position position="1118"/>
    </location>
</feature>
<dbReference type="Pfam" id="PF22953">
    <property type="entry name" value="SpnB_Rossmann"/>
    <property type="match status" value="1"/>
</dbReference>
<dbReference type="InterPro" id="IPR050091">
    <property type="entry name" value="PKS_NRPS_Biosynth_Enz"/>
</dbReference>
<keyword evidence="7" id="KW-0511">Multifunctional enzyme</keyword>
<dbReference type="InterPro" id="IPR001227">
    <property type="entry name" value="Ac_transferase_dom_sf"/>
</dbReference>
<evidence type="ECO:0000313" key="14">
    <source>
        <dbReference type="Proteomes" id="UP000292452"/>
    </source>
</evidence>
<dbReference type="SMART" id="SM01294">
    <property type="entry name" value="PKS_PP_betabranch"/>
    <property type="match status" value="2"/>
</dbReference>
<protein>
    <submittedName>
        <fullName evidence="13">SDR family NAD(P)-dependent oxidoreductase</fullName>
    </submittedName>
</protein>
<feature type="non-terminal residue" evidence="13">
    <location>
        <position position="3955"/>
    </location>
</feature>
<dbReference type="GO" id="GO:0004312">
    <property type="term" value="F:fatty acid synthase activity"/>
    <property type="evidence" value="ECO:0007669"/>
    <property type="project" value="TreeGrafter"/>
</dbReference>
<dbReference type="SMART" id="SM00827">
    <property type="entry name" value="PKS_AT"/>
    <property type="match status" value="2"/>
</dbReference>
<keyword evidence="5" id="KW-0808">Transferase</keyword>
<dbReference type="InterPro" id="IPR014043">
    <property type="entry name" value="Acyl_transferase_dom"/>
</dbReference>
<dbReference type="GO" id="GO:0033068">
    <property type="term" value="P:macrolide biosynthetic process"/>
    <property type="evidence" value="ECO:0007669"/>
    <property type="project" value="UniProtKB-ARBA"/>
</dbReference>
<dbReference type="FunFam" id="3.40.366.10:FF:000002">
    <property type="entry name" value="Probable polyketide synthase 2"/>
    <property type="match status" value="2"/>
</dbReference>
<proteinExistence type="predicted"/>
<dbReference type="FunFam" id="3.40.47.10:FF:000019">
    <property type="entry name" value="Polyketide synthase type I"/>
    <property type="match status" value="3"/>
</dbReference>
<dbReference type="InterPro" id="IPR015083">
    <property type="entry name" value="NorB/c/GfsB-D-like_docking"/>
</dbReference>
<dbReference type="Pfam" id="PF02801">
    <property type="entry name" value="Ketoacyl-synt_C"/>
    <property type="match status" value="3"/>
</dbReference>
<dbReference type="Pfam" id="PF14765">
    <property type="entry name" value="PS-DH"/>
    <property type="match status" value="1"/>
</dbReference>
<feature type="active site" description="Proton acceptor; for dehydratase activity" evidence="9">
    <location>
        <position position="953"/>
    </location>
</feature>
<dbReference type="Pfam" id="PF16197">
    <property type="entry name" value="KAsynt_C_assoc"/>
    <property type="match status" value="3"/>
</dbReference>
<dbReference type="InterPro" id="IPR014031">
    <property type="entry name" value="Ketoacyl_synth_C"/>
</dbReference>
<dbReference type="FunFam" id="1.10.1200.10:FF:000007">
    <property type="entry name" value="Probable polyketide synthase pks17"/>
    <property type="match status" value="2"/>
</dbReference>
<evidence type="ECO:0000259" key="12">
    <source>
        <dbReference type="PROSITE" id="PS52019"/>
    </source>
</evidence>
<keyword evidence="6" id="KW-0045">Antibiotic biosynthesis</keyword>
<dbReference type="Pfam" id="PF00550">
    <property type="entry name" value="PP-binding"/>
    <property type="match status" value="2"/>
</dbReference>
<dbReference type="SUPFAM" id="SSF53901">
    <property type="entry name" value="Thiolase-like"/>
    <property type="match status" value="3"/>
</dbReference>
<dbReference type="PROSITE" id="PS00012">
    <property type="entry name" value="PHOSPHOPANTETHEINE"/>
    <property type="match status" value="2"/>
</dbReference>
<dbReference type="NCBIfam" id="NF045894">
    <property type="entry name" value="PKS_plus_SDR"/>
    <property type="match status" value="1"/>
</dbReference>
<keyword evidence="14" id="KW-1185">Reference proteome</keyword>
<dbReference type="Pfam" id="PF18369">
    <property type="entry name" value="PKS_DE"/>
    <property type="match status" value="1"/>
</dbReference>
<dbReference type="PANTHER" id="PTHR43775:SF51">
    <property type="entry name" value="INACTIVE PHENOLPHTHIOCEROL SYNTHESIS POLYKETIDE SYNTHASE TYPE I PKS1-RELATED"/>
    <property type="match status" value="1"/>
</dbReference>
<dbReference type="InterPro" id="IPR049552">
    <property type="entry name" value="PKS_DH_N"/>
</dbReference>
<dbReference type="SMART" id="SM00826">
    <property type="entry name" value="PKS_DH"/>
    <property type="match status" value="1"/>
</dbReference>
<evidence type="ECO:0000256" key="3">
    <source>
        <dbReference type="ARBA" id="ARBA00022450"/>
    </source>
</evidence>
<dbReference type="InterPro" id="IPR055123">
    <property type="entry name" value="SpnB-like_Rossmann"/>
</dbReference>
<name>A0A4Q9HX08_STRKA</name>
<reference evidence="13 14" key="1">
    <citation type="submission" date="2019-02" db="EMBL/GenBank/DDBJ databases">
        <title>Draft Genome Sequence of Streptomyces sp. AM-2504, identified by 16S rRNA comparative analysis as a Streptomyces Kasugaensis strain.</title>
        <authorList>
            <person name="Napolioni V."/>
            <person name="Giuliodori A.M."/>
            <person name="Spurio R."/>
            <person name="Fabbretti A."/>
        </authorList>
    </citation>
    <scope>NUCLEOTIDE SEQUENCE [LARGE SCALE GENOMIC DNA]</scope>
    <source>
        <strain evidence="13 14">AM-2504</strain>
    </source>
</reference>
<comment type="caution">
    <text evidence="13">The sequence shown here is derived from an EMBL/GenBank/DDBJ whole genome shotgun (WGS) entry which is preliminary data.</text>
</comment>
<evidence type="ECO:0000256" key="7">
    <source>
        <dbReference type="ARBA" id="ARBA00023268"/>
    </source>
</evidence>
<dbReference type="Gene3D" id="3.10.129.110">
    <property type="entry name" value="Polyketide synthase dehydratase"/>
    <property type="match status" value="1"/>
</dbReference>
<organism evidence="13 14">
    <name type="scientific">Streptomyces kasugaensis</name>
    <dbReference type="NCBI Taxonomy" id="1946"/>
    <lineage>
        <taxon>Bacteria</taxon>
        <taxon>Bacillati</taxon>
        <taxon>Actinomycetota</taxon>
        <taxon>Actinomycetes</taxon>
        <taxon>Kitasatosporales</taxon>
        <taxon>Streptomycetaceae</taxon>
        <taxon>Streptomyces</taxon>
    </lineage>
</organism>
<dbReference type="InterPro" id="IPR049551">
    <property type="entry name" value="PKS_DH_C"/>
</dbReference>
<dbReference type="SUPFAM" id="SSF51735">
    <property type="entry name" value="NAD(P)-binding Rossmann-fold domains"/>
    <property type="match status" value="4"/>
</dbReference>
<dbReference type="InterPro" id="IPR016039">
    <property type="entry name" value="Thiolase-like"/>
</dbReference>
<dbReference type="InterPro" id="IPR057326">
    <property type="entry name" value="KR_dom"/>
</dbReference>
<dbReference type="InterPro" id="IPR042104">
    <property type="entry name" value="PKS_dehydratase_sf"/>
</dbReference>
<evidence type="ECO:0000256" key="5">
    <source>
        <dbReference type="ARBA" id="ARBA00022679"/>
    </source>
</evidence>
<dbReference type="SMART" id="SM00822">
    <property type="entry name" value="PKS_KR"/>
    <property type="match status" value="2"/>
</dbReference>
<dbReference type="InterPro" id="IPR014030">
    <property type="entry name" value="Ketoacyl_synth_N"/>
</dbReference>
<dbReference type="InterPro" id="IPR016035">
    <property type="entry name" value="Acyl_Trfase/lysoPLipase"/>
</dbReference>
<evidence type="ECO:0000256" key="8">
    <source>
        <dbReference type="ARBA" id="ARBA00023315"/>
    </source>
</evidence>
<evidence type="ECO:0000256" key="4">
    <source>
        <dbReference type="ARBA" id="ARBA00022553"/>
    </source>
</evidence>
<dbReference type="RefSeq" id="WP_131123005.1">
    <property type="nucleotide sequence ID" value="NZ_SIXH01000067.1"/>
</dbReference>
<gene>
    <name evidence="13" type="ORF">EYS09_10365</name>
</gene>
<dbReference type="Pfam" id="PF08990">
    <property type="entry name" value="Docking"/>
    <property type="match status" value="1"/>
</dbReference>
<dbReference type="Pfam" id="PF08659">
    <property type="entry name" value="KR"/>
    <property type="match status" value="2"/>
</dbReference>
<feature type="region of interest" description="N-terminal hotdog fold" evidence="9">
    <location>
        <begin position="921"/>
        <end position="1045"/>
    </location>
</feature>
<feature type="domain" description="Ketosynthase family 3 (KS3)" evidence="11">
    <location>
        <begin position="33"/>
        <end position="448"/>
    </location>
</feature>
<dbReference type="InterPro" id="IPR049900">
    <property type="entry name" value="PKS_mFAS_DH"/>
</dbReference>
<dbReference type="SMART" id="SM00825">
    <property type="entry name" value="PKS_KS"/>
    <property type="match status" value="3"/>
</dbReference>
<dbReference type="InterPro" id="IPR009081">
    <property type="entry name" value="PP-bd_ACP"/>
</dbReference>
<dbReference type="Gene3D" id="3.40.366.10">
    <property type="entry name" value="Malonyl-Coenzyme A Acyl Carrier Protein, domain 2"/>
    <property type="match status" value="3"/>
</dbReference>
<evidence type="ECO:0000256" key="2">
    <source>
        <dbReference type="ARBA" id="ARBA00004792"/>
    </source>
</evidence>
<dbReference type="PROSITE" id="PS52019">
    <property type="entry name" value="PKS_MFAS_DH"/>
    <property type="match status" value="1"/>
</dbReference>
<dbReference type="SUPFAM" id="SSF55048">
    <property type="entry name" value="Probable ACP-binding domain of malonyl-CoA ACP transacylase"/>
    <property type="match status" value="2"/>
</dbReference>
<dbReference type="PANTHER" id="PTHR43775">
    <property type="entry name" value="FATTY ACID SYNTHASE"/>
    <property type="match status" value="1"/>
</dbReference>
<dbReference type="InterPro" id="IPR036291">
    <property type="entry name" value="NAD(P)-bd_dom_sf"/>
</dbReference>
<dbReference type="Gene3D" id="3.40.50.720">
    <property type="entry name" value="NAD(P)-binding Rossmann-like Domain"/>
    <property type="match status" value="2"/>
</dbReference>
<dbReference type="InterPro" id="IPR020806">
    <property type="entry name" value="PKS_PP-bd"/>
</dbReference>
<evidence type="ECO:0000256" key="6">
    <source>
        <dbReference type="ARBA" id="ARBA00023194"/>
    </source>
</evidence>
<accession>A0A4Q9HX08</accession>
<dbReference type="Gene3D" id="3.30.70.3290">
    <property type="match status" value="2"/>
</dbReference>
<dbReference type="PROSITE" id="PS00606">
    <property type="entry name" value="KS3_1"/>
    <property type="match status" value="3"/>
</dbReference>
<dbReference type="GO" id="GO:0006633">
    <property type="term" value="P:fatty acid biosynthetic process"/>
    <property type="evidence" value="ECO:0007669"/>
    <property type="project" value="InterPro"/>
</dbReference>